<evidence type="ECO:0000256" key="4">
    <source>
        <dbReference type="ARBA" id="ARBA00022692"/>
    </source>
</evidence>
<dbReference type="Gene3D" id="1.20.1250.20">
    <property type="entry name" value="MFS general substrate transporter like domains"/>
    <property type="match status" value="1"/>
</dbReference>
<dbReference type="InterPro" id="IPR052599">
    <property type="entry name" value="SLC43A_AATransporter"/>
</dbReference>
<feature type="transmembrane region" description="Helical" evidence="7">
    <location>
        <begin position="396"/>
        <end position="418"/>
    </location>
</feature>
<evidence type="ECO:0000313" key="9">
    <source>
        <dbReference type="Proteomes" id="UP000326924"/>
    </source>
</evidence>
<evidence type="ECO:0000256" key="7">
    <source>
        <dbReference type="SAM" id="Phobius"/>
    </source>
</evidence>
<feature type="transmembrane region" description="Helical" evidence="7">
    <location>
        <begin position="425"/>
        <end position="444"/>
    </location>
</feature>
<gene>
    <name evidence="8" type="ORF">FN846DRAFT_129425</name>
</gene>
<keyword evidence="9" id="KW-1185">Reference proteome</keyword>
<evidence type="ECO:0000256" key="2">
    <source>
        <dbReference type="ARBA" id="ARBA00006595"/>
    </source>
</evidence>
<comment type="subcellular location">
    <subcellularLocation>
        <location evidence="1">Membrane</location>
        <topology evidence="1">Multi-pass membrane protein</topology>
    </subcellularLocation>
</comment>
<dbReference type="InParanoid" id="A0A5J5F8H1"/>
<name>A0A5J5F8H1_9PEZI</name>
<evidence type="ECO:0000313" key="8">
    <source>
        <dbReference type="EMBL" id="KAA8913367.1"/>
    </source>
</evidence>
<proteinExistence type="inferred from homology"/>
<keyword evidence="5 7" id="KW-1133">Transmembrane helix</keyword>
<evidence type="ECO:0000256" key="1">
    <source>
        <dbReference type="ARBA" id="ARBA00004141"/>
    </source>
</evidence>
<feature type="transmembrane region" description="Helical" evidence="7">
    <location>
        <begin position="125"/>
        <end position="145"/>
    </location>
</feature>
<dbReference type="FunCoup" id="A0A5J5F8H1">
    <property type="interactions" value="44"/>
</dbReference>
<dbReference type="SUPFAM" id="SSF103473">
    <property type="entry name" value="MFS general substrate transporter"/>
    <property type="match status" value="1"/>
</dbReference>
<dbReference type="EMBL" id="VXIS01000015">
    <property type="protein sequence ID" value="KAA8913367.1"/>
    <property type="molecule type" value="Genomic_DNA"/>
</dbReference>
<keyword evidence="3" id="KW-0813">Transport</keyword>
<dbReference type="AlphaFoldDB" id="A0A5J5F8H1"/>
<dbReference type="PANTHER" id="PTHR20772">
    <property type="entry name" value="PROTEIN FMP42"/>
    <property type="match status" value="1"/>
</dbReference>
<keyword evidence="6 7" id="KW-0472">Membrane</keyword>
<comment type="caution">
    <text evidence="8">The sequence shown here is derived from an EMBL/GenBank/DDBJ whole genome shotgun (WGS) entry which is preliminary data.</text>
</comment>
<dbReference type="GO" id="GO:0022857">
    <property type="term" value="F:transmembrane transporter activity"/>
    <property type="evidence" value="ECO:0007669"/>
    <property type="project" value="InterPro"/>
</dbReference>
<reference evidence="8 9" key="1">
    <citation type="submission" date="2019-09" db="EMBL/GenBank/DDBJ databases">
        <title>Draft genome of the ectomycorrhizal ascomycete Sphaerosporella brunnea.</title>
        <authorList>
            <consortium name="DOE Joint Genome Institute"/>
            <person name="Benucci G.M."/>
            <person name="Marozzi G."/>
            <person name="Antonielli L."/>
            <person name="Sanchez S."/>
            <person name="Marco P."/>
            <person name="Wang X."/>
            <person name="Falini L.B."/>
            <person name="Barry K."/>
            <person name="Haridas S."/>
            <person name="Lipzen A."/>
            <person name="Labutti K."/>
            <person name="Grigoriev I.V."/>
            <person name="Murat C."/>
            <person name="Martin F."/>
            <person name="Albertini E."/>
            <person name="Donnini D."/>
            <person name="Bonito G."/>
        </authorList>
    </citation>
    <scope>NUCLEOTIDE SEQUENCE [LARGE SCALE GENOMIC DNA]</scope>
    <source>
        <strain evidence="8 9">Sb_GMNB300</strain>
    </source>
</reference>
<feature type="transmembrane region" description="Helical" evidence="7">
    <location>
        <begin position="70"/>
        <end position="90"/>
    </location>
</feature>
<dbReference type="PANTHER" id="PTHR20772:SF2">
    <property type="entry name" value="PROTEIN FMP42"/>
    <property type="match status" value="1"/>
</dbReference>
<evidence type="ECO:0000256" key="6">
    <source>
        <dbReference type="ARBA" id="ARBA00023136"/>
    </source>
</evidence>
<sequence length="575" mass="63313">MPHSSTMAEERLFPSALSHKTSFATIKTKTLKDDGRRHKHEVLETIGEGPGQVAPMGAFEVPVSKRLLQVALAVMYCLLSAGIVFGYAALKPILVAEGVYRDLCTPDEELEGVHVCYQQELRLNFMFTVAAVSTNVCALLVGTILDQWGPRVAGIIGSVFIGLGCAGMGLSKHIHFIDPYPVSYLFLAVGGPFVFIPSFHLANAFPRHSGLILSMLTGAFDSSPAIFLLYRMLYERFARISLEQWFLSYLIVPIFILLVQIFIMPAQSYKTASELAQQASVAQGIVDRQNEYLASHDSDLVRERQEHESMVSEIDALLGGPEGDQKRIEGVREKRKAAGVWGVMHGKPVQKQLTSFWFWGIAGFTIIQMTRINYFLATIRPQYEFLLHSYREAVKINHLFDIALPLGGLAAIPFIGVILDSLSTLAVLSILVTVATIIGILGLIECSHVAAYINILLFVLYRPFYYTVVSDYCAKVFGVATFGKVYGAVICLAGLFNFSQAGLDAMTYKLFGGDPRPTNLILLGAAATVGVALILFVRAKGRKQRKNLLKEEARQVRERGETQSLWPEGSGYGAV</sequence>
<dbReference type="InterPro" id="IPR011701">
    <property type="entry name" value="MFS"/>
</dbReference>
<dbReference type="InterPro" id="IPR036259">
    <property type="entry name" value="MFS_trans_sf"/>
</dbReference>
<feature type="transmembrane region" description="Helical" evidence="7">
    <location>
        <begin position="211"/>
        <end position="233"/>
    </location>
</feature>
<organism evidence="8 9">
    <name type="scientific">Sphaerosporella brunnea</name>
    <dbReference type="NCBI Taxonomy" id="1250544"/>
    <lineage>
        <taxon>Eukaryota</taxon>
        <taxon>Fungi</taxon>
        <taxon>Dikarya</taxon>
        <taxon>Ascomycota</taxon>
        <taxon>Pezizomycotina</taxon>
        <taxon>Pezizomycetes</taxon>
        <taxon>Pezizales</taxon>
        <taxon>Pyronemataceae</taxon>
        <taxon>Sphaerosporella</taxon>
    </lineage>
</organism>
<keyword evidence="4 7" id="KW-0812">Transmembrane</keyword>
<feature type="transmembrane region" description="Helical" evidence="7">
    <location>
        <begin position="152"/>
        <end position="170"/>
    </location>
</feature>
<accession>A0A5J5F8H1</accession>
<dbReference type="GO" id="GO:0000329">
    <property type="term" value="C:fungal-type vacuole membrane"/>
    <property type="evidence" value="ECO:0007669"/>
    <property type="project" value="TreeGrafter"/>
</dbReference>
<dbReference type="Proteomes" id="UP000326924">
    <property type="component" value="Unassembled WGS sequence"/>
</dbReference>
<protein>
    <submittedName>
        <fullName evidence="8">Major facilitator superfamily domain-containing protein</fullName>
    </submittedName>
</protein>
<dbReference type="Pfam" id="PF07690">
    <property type="entry name" value="MFS_1"/>
    <property type="match status" value="1"/>
</dbReference>
<feature type="transmembrane region" description="Helical" evidence="7">
    <location>
        <begin position="245"/>
        <end position="263"/>
    </location>
</feature>
<comment type="similarity">
    <text evidence="2">Belongs to the SLC43A transporter (TC 2.A.1.44) family.</text>
</comment>
<evidence type="ECO:0000256" key="5">
    <source>
        <dbReference type="ARBA" id="ARBA00022989"/>
    </source>
</evidence>
<dbReference type="OrthoDB" id="330047at2759"/>
<feature type="transmembrane region" description="Helical" evidence="7">
    <location>
        <begin position="476"/>
        <end position="498"/>
    </location>
</feature>
<evidence type="ECO:0000256" key="3">
    <source>
        <dbReference type="ARBA" id="ARBA00022448"/>
    </source>
</evidence>
<feature type="transmembrane region" description="Helical" evidence="7">
    <location>
        <begin position="518"/>
        <end position="537"/>
    </location>
</feature>
<feature type="transmembrane region" description="Helical" evidence="7">
    <location>
        <begin position="356"/>
        <end position="376"/>
    </location>
</feature>
<feature type="transmembrane region" description="Helical" evidence="7">
    <location>
        <begin position="182"/>
        <end position="199"/>
    </location>
</feature>